<evidence type="ECO:0000256" key="2">
    <source>
        <dbReference type="SAM" id="MobiDB-lite"/>
    </source>
</evidence>
<dbReference type="InterPro" id="IPR000914">
    <property type="entry name" value="SBP_5_dom"/>
</dbReference>
<dbReference type="Proteomes" id="UP001596044">
    <property type="component" value="Unassembled WGS sequence"/>
</dbReference>
<dbReference type="Pfam" id="PF00496">
    <property type="entry name" value="SBP_bac_5"/>
    <property type="match status" value="1"/>
</dbReference>
<dbReference type="InterPro" id="IPR039424">
    <property type="entry name" value="SBP_5"/>
</dbReference>
<gene>
    <name evidence="5" type="ORF">ACFPOG_31445</name>
</gene>
<evidence type="ECO:0000313" key="6">
    <source>
        <dbReference type="Proteomes" id="UP001596044"/>
    </source>
</evidence>
<feature type="region of interest" description="Disordered" evidence="2">
    <location>
        <begin position="335"/>
        <end position="354"/>
    </location>
</feature>
<keyword evidence="1" id="KW-0238">DNA-binding</keyword>
<feature type="domain" description="Transcriptional regulator SgrR N-terminal HTH" evidence="4">
    <location>
        <begin position="19"/>
        <end position="108"/>
    </location>
</feature>
<keyword evidence="6" id="KW-1185">Reference proteome</keyword>
<dbReference type="EMBL" id="JBHSMJ010000063">
    <property type="protein sequence ID" value="MFC5452724.1"/>
    <property type="molecule type" value="Genomic_DNA"/>
</dbReference>
<evidence type="ECO:0000259" key="3">
    <source>
        <dbReference type="Pfam" id="PF00496"/>
    </source>
</evidence>
<evidence type="ECO:0000313" key="5">
    <source>
        <dbReference type="EMBL" id="MFC5452724.1"/>
    </source>
</evidence>
<dbReference type="Gene3D" id="3.10.105.10">
    <property type="entry name" value="Dipeptide-binding Protein, Domain 3"/>
    <property type="match status" value="1"/>
</dbReference>
<reference evidence="6" key="1">
    <citation type="journal article" date="2019" name="Int. J. Syst. Evol. Microbiol.">
        <title>The Global Catalogue of Microorganisms (GCM) 10K type strain sequencing project: providing services to taxonomists for standard genome sequencing and annotation.</title>
        <authorList>
            <consortium name="The Broad Institute Genomics Platform"/>
            <consortium name="The Broad Institute Genome Sequencing Center for Infectious Disease"/>
            <person name="Wu L."/>
            <person name="Ma J."/>
        </authorList>
    </citation>
    <scope>NUCLEOTIDE SEQUENCE [LARGE SCALE GENOMIC DNA]</scope>
    <source>
        <strain evidence="6">KACC 11904</strain>
    </source>
</reference>
<sequence length="623" mass="71905">MAVVLHFLELKFHYRDQEAGRPFPVTVDGLSKIWFCSPRYVKLIVRKLSELGWIEWQAGRGRGNTSVLTLLKDADELLLREAQDKMEQGNVKEAMELMNRFGGAAVKDQFRNWLSEGMGISTETVSDKLYDTLRFPVYRTIVTLDPALVYYTFDAHIAGQMFDTLVHYEHESGKVVPCIAHSWENSPDGREWFFYLKKSVMFHHGRELTAQDVVFSLNRLRLQPERFESSWMFRDIEWIAAWDQRTVHIRLCKPNYLFLRLLATLPASIVPEDVVREHGEAFAGKPVGTGRFQMIRLDEGICVLEAFTGHFQGRPQLDRVEVLIFPESEAGRLREPDWTSVRSSSGGSLQDEPDVDVTQARHAVQGGYDAQWCNVETLYACCTLLVFNQKKQGPQRQFAFRQALHAIIDRQRMIDELGGDRIYPAQGFRPNPQPGGTHYLDRMSPEEIHAHLRESGYQGESFRLATTSYHEADALWIRERCRIFGVDVAVEVKHLGDMADHLAMQQYDGQLYGNVYSQEEICELEMYLQNNYFLSAFDVQMTAAVREETEALFREPTERARQHRLAKLEERIRDSYAVLYLVQKKSNISHHKSVRGVTINPSGWLDFHKIWFAPNERSAAERA</sequence>
<dbReference type="RefSeq" id="WP_270877823.1">
    <property type="nucleotide sequence ID" value="NZ_JAQFVF010000009.1"/>
</dbReference>
<protein>
    <submittedName>
        <fullName evidence="5">ABC transporter substrate-binding protein</fullName>
    </submittedName>
</protein>
<dbReference type="PANTHER" id="PTHR30290">
    <property type="entry name" value="PERIPLASMIC BINDING COMPONENT OF ABC TRANSPORTER"/>
    <property type="match status" value="1"/>
</dbReference>
<comment type="caution">
    <text evidence="5">The sequence shown here is derived from an EMBL/GenBank/DDBJ whole genome shotgun (WGS) entry which is preliminary data.</text>
</comment>
<evidence type="ECO:0000256" key="1">
    <source>
        <dbReference type="ARBA" id="ARBA00023125"/>
    </source>
</evidence>
<feature type="domain" description="Solute-binding protein family 5" evidence="3">
    <location>
        <begin position="174"/>
        <end position="469"/>
    </location>
</feature>
<dbReference type="CDD" id="cd08507">
    <property type="entry name" value="PBP2_SgrR_like"/>
    <property type="match status" value="1"/>
</dbReference>
<dbReference type="SUPFAM" id="SSF53850">
    <property type="entry name" value="Periplasmic binding protein-like II"/>
    <property type="match status" value="1"/>
</dbReference>
<evidence type="ECO:0000259" key="4">
    <source>
        <dbReference type="Pfam" id="PF12793"/>
    </source>
</evidence>
<dbReference type="PANTHER" id="PTHR30290:SF72">
    <property type="entry name" value="HTH-TYPE TRANSCRIPTIONAL REGULATOR SGRR"/>
    <property type="match status" value="1"/>
</dbReference>
<accession>A0ABW0KH12</accession>
<name>A0ABW0KH12_9BACL</name>
<dbReference type="InterPro" id="IPR025370">
    <property type="entry name" value="SgrR_HTH_N"/>
</dbReference>
<dbReference type="Pfam" id="PF12793">
    <property type="entry name" value="SgrR_N"/>
    <property type="match status" value="1"/>
</dbReference>
<proteinExistence type="predicted"/>
<dbReference type="Gene3D" id="3.40.190.10">
    <property type="entry name" value="Periplasmic binding protein-like II"/>
    <property type="match status" value="1"/>
</dbReference>
<organism evidence="5 6">
    <name type="scientific">Paenibacillus aestuarii</name>
    <dbReference type="NCBI Taxonomy" id="516965"/>
    <lineage>
        <taxon>Bacteria</taxon>
        <taxon>Bacillati</taxon>
        <taxon>Bacillota</taxon>
        <taxon>Bacilli</taxon>
        <taxon>Bacillales</taxon>
        <taxon>Paenibacillaceae</taxon>
        <taxon>Paenibacillus</taxon>
    </lineage>
</organism>